<dbReference type="InterPro" id="IPR017870">
    <property type="entry name" value="FeS_cluster_insertion_CS"/>
</dbReference>
<dbReference type="PANTHER" id="PTHR10072:SF41">
    <property type="entry name" value="IRON-SULFUR CLUSTER ASSEMBLY 1 HOMOLOG, MITOCHONDRIAL"/>
    <property type="match status" value="1"/>
</dbReference>
<evidence type="ECO:0000256" key="6">
    <source>
        <dbReference type="ARBA" id="ARBA00032050"/>
    </source>
</evidence>
<evidence type="ECO:0000313" key="8">
    <source>
        <dbReference type="EMBL" id="MEL0658908.1"/>
    </source>
</evidence>
<reference evidence="8 9" key="1">
    <citation type="submission" date="2024-02" db="EMBL/GenBank/DDBJ databases">
        <title>Bacteria isolated from the canopy kelp, Nereocystis luetkeana.</title>
        <authorList>
            <person name="Pfister C.A."/>
            <person name="Younker I.T."/>
            <person name="Light S.H."/>
        </authorList>
    </citation>
    <scope>NUCLEOTIDE SEQUENCE [LARGE SCALE GENOMIC DNA]</scope>
    <source>
        <strain evidence="8 9">TI.2.07</strain>
    </source>
</reference>
<dbReference type="RefSeq" id="WP_137297785.1">
    <property type="nucleotide sequence ID" value="NZ_JBAKBA010000012.1"/>
</dbReference>
<dbReference type="PROSITE" id="PS01152">
    <property type="entry name" value="HESB"/>
    <property type="match status" value="1"/>
</dbReference>
<dbReference type="Gene3D" id="2.60.300.12">
    <property type="entry name" value="HesB-like domain"/>
    <property type="match status" value="1"/>
</dbReference>
<dbReference type="InterPro" id="IPR035903">
    <property type="entry name" value="HesB-like_dom_sf"/>
</dbReference>
<evidence type="ECO:0000256" key="2">
    <source>
        <dbReference type="ARBA" id="ARBA00006718"/>
    </source>
</evidence>
<dbReference type="InterPro" id="IPR011302">
    <property type="entry name" value="IscA_proteobact"/>
</dbReference>
<sequence>MAITLTEPAANHVANFLKNRGKGLGLRLGVKTSGCSGMAYVLEFVDVLNDDDEMFTDHGVNIIVDKKSLLYIDGTELDFVKEGLNEGFEFNNPNIDGECGCGESFSV</sequence>
<dbReference type="InterPro" id="IPR000361">
    <property type="entry name" value="ATAP_core_dom"/>
</dbReference>
<dbReference type="Proteomes" id="UP001366060">
    <property type="component" value="Unassembled WGS sequence"/>
</dbReference>
<evidence type="ECO:0000313" key="9">
    <source>
        <dbReference type="Proteomes" id="UP001366060"/>
    </source>
</evidence>
<comment type="cofactor">
    <cofactor evidence="1">
        <name>Fe cation</name>
        <dbReference type="ChEBI" id="CHEBI:24875"/>
    </cofactor>
</comment>
<proteinExistence type="inferred from homology"/>
<evidence type="ECO:0000256" key="1">
    <source>
        <dbReference type="ARBA" id="ARBA00001962"/>
    </source>
</evidence>
<dbReference type="InterPro" id="IPR050322">
    <property type="entry name" value="Fe-S_cluster_asmbl/transfer"/>
</dbReference>
<comment type="similarity">
    <text evidence="2">Belongs to the HesB/IscA family.</text>
</comment>
<evidence type="ECO:0000256" key="4">
    <source>
        <dbReference type="ARBA" id="ARBA00022723"/>
    </source>
</evidence>
<dbReference type="NCBIfam" id="TIGR02011">
    <property type="entry name" value="IscA"/>
    <property type="match status" value="1"/>
</dbReference>
<dbReference type="Pfam" id="PF01521">
    <property type="entry name" value="Fe-S_biosyn"/>
    <property type="match status" value="1"/>
</dbReference>
<dbReference type="EMBL" id="JBAKBA010000012">
    <property type="protein sequence ID" value="MEL0658908.1"/>
    <property type="molecule type" value="Genomic_DNA"/>
</dbReference>
<organism evidence="8 9">
    <name type="scientific">Psychromonas arctica</name>
    <dbReference type="NCBI Taxonomy" id="168275"/>
    <lineage>
        <taxon>Bacteria</taxon>
        <taxon>Pseudomonadati</taxon>
        <taxon>Pseudomonadota</taxon>
        <taxon>Gammaproteobacteria</taxon>
        <taxon>Alteromonadales</taxon>
        <taxon>Psychromonadaceae</taxon>
        <taxon>Psychromonas</taxon>
    </lineage>
</organism>
<name>A0ABU9HAJ4_9GAMM</name>
<dbReference type="PANTHER" id="PTHR10072">
    <property type="entry name" value="IRON-SULFUR CLUSTER ASSEMBLY PROTEIN"/>
    <property type="match status" value="1"/>
</dbReference>
<protein>
    <recommendedName>
        <fullName evidence="3">Iron-binding protein IscA</fullName>
    </recommendedName>
    <alternativeName>
        <fullName evidence="6">Iron-sulfur cluster assembly protein</fullName>
    </alternativeName>
</protein>
<dbReference type="NCBIfam" id="TIGR00049">
    <property type="entry name" value="iron-sulfur cluster assembly accessory protein"/>
    <property type="match status" value="1"/>
</dbReference>
<evidence type="ECO:0000256" key="5">
    <source>
        <dbReference type="ARBA" id="ARBA00023004"/>
    </source>
</evidence>
<keyword evidence="4" id="KW-0479">Metal-binding</keyword>
<keyword evidence="9" id="KW-1185">Reference proteome</keyword>
<gene>
    <name evidence="8" type="primary">iscA</name>
    <name evidence="8" type="ORF">V6255_07100</name>
</gene>
<dbReference type="SUPFAM" id="SSF89360">
    <property type="entry name" value="HesB-like domain"/>
    <property type="match status" value="1"/>
</dbReference>
<accession>A0ABU9HAJ4</accession>
<feature type="domain" description="Core" evidence="7">
    <location>
        <begin position="1"/>
        <end position="103"/>
    </location>
</feature>
<dbReference type="InterPro" id="IPR016092">
    <property type="entry name" value="ATAP"/>
</dbReference>
<keyword evidence="5" id="KW-0408">Iron</keyword>
<evidence type="ECO:0000256" key="3">
    <source>
        <dbReference type="ARBA" id="ARBA00014591"/>
    </source>
</evidence>
<comment type="caution">
    <text evidence="8">The sequence shown here is derived from an EMBL/GenBank/DDBJ whole genome shotgun (WGS) entry which is preliminary data.</text>
</comment>
<evidence type="ECO:0000259" key="7">
    <source>
        <dbReference type="Pfam" id="PF01521"/>
    </source>
</evidence>